<dbReference type="SUPFAM" id="SSF46894">
    <property type="entry name" value="C-terminal effector domain of the bipartite response regulators"/>
    <property type="match status" value="1"/>
</dbReference>
<dbReference type="AlphaFoldDB" id="A0A1H6LVW2"/>
<organism evidence="5 6">
    <name type="scientific">Rheinheimera pacifica</name>
    <dbReference type="NCBI Taxonomy" id="173990"/>
    <lineage>
        <taxon>Bacteria</taxon>
        <taxon>Pseudomonadati</taxon>
        <taxon>Pseudomonadota</taxon>
        <taxon>Gammaproteobacteria</taxon>
        <taxon>Chromatiales</taxon>
        <taxon>Chromatiaceae</taxon>
        <taxon>Rheinheimera</taxon>
    </lineage>
</organism>
<dbReference type="InterPro" id="IPR016032">
    <property type="entry name" value="Sig_transdc_resp-reg_C-effctor"/>
</dbReference>
<keyword evidence="3" id="KW-0472">Membrane</keyword>
<evidence type="ECO:0000256" key="3">
    <source>
        <dbReference type="SAM" id="Phobius"/>
    </source>
</evidence>
<gene>
    <name evidence="5" type="ORF">SAMN05660691_02228</name>
</gene>
<protein>
    <submittedName>
        <fullName evidence="5">Transcriptional regulatory protein, C terminal</fullName>
    </submittedName>
</protein>
<evidence type="ECO:0000256" key="2">
    <source>
        <dbReference type="PROSITE-ProRule" id="PRU01091"/>
    </source>
</evidence>
<dbReference type="InterPro" id="IPR036388">
    <property type="entry name" value="WH-like_DNA-bd_sf"/>
</dbReference>
<keyword evidence="1 2" id="KW-0238">DNA-binding</keyword>
<feature type="DNA-binding region" description="OmpR/PhoB-type" evidence="2">
    <location>
        <begin position="5"/>
        <end position="108"/>
    </location>
</feature>
<evidence type="ECO:0000259" key="4">
    <source>
        <dbReference type="PROSITE" id="PS51755"/>
    </source>
</evidence>
<proteinExistence type="predicted"/>
<dbReference type="GO" id="GO:0000160">
    <property type="term" value="P:phosphorelay signal transduction system"/>
    <property type="evidence" value="ECO:0007669"/>
    <property type="project" value="InterPro"/>
</dbReference>
<dbReference type="GO" id="GO:0003677">
    <property type="term" value="F:DNA binding"/>
    <property type="evidence" value="ECO:0007669"/>
    <property type="project" value="UniProtKB-UniRule"/>
</dbReference>
<dbReference type="Proteomes" id="UP000199371">
    <property type="component" value="Unassembled WGS sequence"/>
</dbReference>
<feature type="domain" description="OmpR/PhoB-type" evidence="4">
    <location>
        <begin position="5"/>
        <end position="108"/>
    </location>
</feature>
<evidence type="ECO:0000313" key="5">
    <source>
        <dbReference type="EMBL" id="SEH92892.1"/>
    </source>
</evidence>
<dbReference type="SMART" id="SM00862">
    <property type="entry name" value="Trans_reg_C"/>
    <property type="match status" value="1"/>
</dbReference>
<accession>A0A1H6LVW2</accession>
<dbReference type="RefSeq" id="WP_092793253.1">
    <property type="nucleotide sequence ID" value="NZ_FNXF01000007.1"/>
</dbReference>
<keyword evidence="6" id="KW-1185">Reference proteome</keyword>
<dbReference type="STRING" id="173990.SAMN05660691_02228"/>
<dbReference type="GO" id="GO:0006355">
    <property type="term" value="P:regulation of DNA-templated transcription"/>
    <property type="evidence" value="ECO:0007669"/>
    <property type="project" value="InterPro"/>
</dbReference>
<sequence>MSNLDPVVQIGNWYYQVIYGQLWPVDATSADDMVRLEPRLHSLLNYFLLHPGILLAKDTLIEKVWPADEGTDAAVMRAVGALRKVLGDDVRAPSYIETASKKGYRWLATITPAKLQDIAAVSAEGVSVNAVAADMGPDIKPRAAWRFIAGTATAVIIGCASLAYVLATYTSAPLIKLPDTITPISALSGQEYWPVLTPGGSHVLYQHKAVDSTLFNWSLQNLTDLRVEHMPQKYRQLSQALWLDAEHIIFRAENIDGGCYFYRQHIKPAIKPELLWPCQKVLPQGAAVWQQKLLWLDIDADTNQLQLWSALPGKAAELLLSQHNRWRDISYMLIRNDSLYVVAQQTANQSVLLQLTLPDGKFEKLLDFPYVITQFSWWDERQLLLSAGQQELQIVSLKSNSSQGLGPMTRELTQASRYPGQVLATQYLDYTTDILRVADSPEISGGVKLLPWHVSNRSERLLAISDTGRAAFVSERAGHSQVWLAQERDSTQITRFTEQQHVQQLLWHQQQLLVLINASLYQLDLASGQLQRYHDVTSPGRYASCHGTLYWTALTADGWVLMSEKSNKPDWIMAGVTDVRCGPQQSLVLQFANTANLALLTPAHELINLPVQIDWRSSSGEQWFTDNTGIYWLVDNNTAVYHFDWLSQQANALLITEQEMPVAIYSNGNGLGYIVRQRPYDTDIVWLQNRR</sequence>
<reference evidence="6" key="1">
    <citation type="submission" date="2016-10" db="EMBL/GenBank/DDBJ databases">
        <authorList>
            <person name="Varghese N."/>
            <person name="Submissions S."/>
        </authorList>
    </citation>
    <scope>NUCLEOTIDE SEQUENCE [LARGE SCALE GENOMIC DNA]</scope>
    <source>
        <strain evidence="6">DSM 17616</strain>
    </source>
</reference>
<dbReference type="InterPro" id="IPR001867">
    <property type="entry name" value="OmpR/PhoB-type_DNA-bd"/>
</dbReference>
<name>A0A1H6LVW2_9GAMM</name>
<keyword evidence="3" id="KW-1133">Transmembrane helix</keyword>
<dbReference type="Gene3D" id="1.10.10.10">
    <property type="entry name" value="Winged helix-like DNA-binding domain superfamily/Winged helix DNA-binding domain"/>
    <property type="match status" value="1"/>
</dbReference>
<dbReference type="Pfam" id="PF00486">
    <property type="entry name" value="Trans_reg_C"/>
    <property type="match status" value="1"/>
</dbReference>
<keyword evidence="3" id="KW-0812">Transmembrane</keyword>
<dbReference type="PROSITE" id="PS51755">
    <property type="entry name" value="OMPR_PHOB"/>
    <property type="match status" value="1"/>
</dbReference>
<dbReference type="OrthoDB" id="9816555at2"/>
<evidence type="ECO:0000313" key="6">
    <source>
        <dbReference type="Proteomes" id="UP000199371"/>
    </source>
</evidence>
<evidence type="ECO:0000256" key="1">
    <source>
        <dbReference type="ARBA" id="ARBA00023125"/>
    </source>
</evidence>
<dbReference type="CDD" id="cd00383">
    <property type="entry name" value="trans_reg_C"/>
    <property type="match status" value="1"/>
</dbReference>
<feature type="transmembrane region" description="Helical" evidence="3">
    <location>
        <begin position="144"/>
        <end position="167"/>
    </location>
</feature>
<dbReference type="EMBL" id="FNXF01000007">
    <property type="protein sequence ID" value="SEH92892.1"/>
    <property type="molecule type" value="Genomic_DNA"/>
</dbReference>
<dbReference type="SUPFAM" id="SSF82171">
    <property type="entry name" value="DPP6 N-terminal domain-like"/>
    <property type="match status" value="1"/>
</dbReference>